<proteinExistence type="predicted"/>
<sequence length="148" mass="17652">MKVRCKYNTGQDLRRYENKLLKEEELGRFGITANSIYGEITVGREYLVMGMIMFESYLSYLVDDDGLISACPCQLFEVVDDKVDPKWHFRLIEKEEDIYPYIQAIWGYYELCFDRNSYEKLIVEKAEDVYQTYFKRKNTSNNIQIKAE</sequence>
<dbReference type="EMBL" id="FQTV01000006">
    <property type="protein sequence ID" value="SHF22410.1"/>
    <property type="molecule type" value="Genomic_DNA"/>
</dbReference>
<dbReference type="AlphaFoldDB" id="A0A1M4ZWI4"/>
<organism evidence="1 2">
    <name type="scientific">Bacteroides luti</name>
    <dbReference type="NCBI Taxonomy" id="1297750"/>
    <lineage>
        <taxon>Bacteria</taxon>
        <taxon>Pseudomonadati</taxon>
        <taxon>Bacteroidota</taxon>
        <taxon>Bacteroidia</taxon>
        <taxon>Bacteroidales</taxon>
        <taxon>Bacteroidaceae</taxon>
        <taxon>Bacteroides</taxon>
    </lineage>
</organism>
<name>A0A1M4ZWI4_9BACE</name>
<reference evidence="2" key="1">
    <citation type="submission" date="2016-11" db="EMBL/GenBank/DDBJ databases">
        <authorList>
            <person name="Varghese N."/>
            <person name="Submissions S."/>
        </authorList>
    </citation>
    <scope>NUCLEOTIDE SEQUENCE [LARGE SCALE GENOMIC DNA]</scope>
    <source>
        <strain evidence="2">DSM 26991</strain>
    </source>
</reference>
<dbReference type="Proteomes" id="UP000184509">
    <property type="component" value="Unassembled WGS sequence"/>
</dbReference>
<dbReference type="OrthoDB" id="1029845at2"/>
<dbReference type="RefSeq" id="WP_073400678.1">
    <property type="nucleotide sequence ID" value="NZ_FQTV01000006.1"/>
</dbReference>
<keyword evidence="2" id="KW-1185">Reference proteome</keyword>
<evidence type="ECO:0000313" key="1">
    <source>
        <dbReference type="EMBL" id="SHF22410.1"/>
    </source>
</evidence>
<evidence type="ECO:0000313" key="2">
    <source>
        <dbReference type="Proteomes" id="UP000184509"/>
    </source>
</evidence>
<accession>A0A1M4ZWI4</accession>
<dbReference type="STRING" id="1297750.SAMN05444405_10677"/>
<protein>
    <submittedName>
        <fullName evidence="1">Uncharacterized protein</fullName>
    </submittedName>
</protein>
<gene>
    <name evidence="1" type="ORF">SAMN05444405_10677</name>
</gene>